<dbReference type="RefSeq" id="WP_146919027.1">
    <property type="nucleotide sequence ID" value="NZ_CP042430.1"/>
</dbReference>
<dbReference type="KEGG" id="bsol:FSW04_10590"/>
<name>A0A5B8U4U9_9ACTN</name>
<proteinExistence type="predicted"/>
<reference evidence="1 2" key="1">
    <citation type="journal article" date="2018" name="J. Microbiol.">
        <title>Baekduia soli gen. nov., sp. nov., a novel bacterium isolated from the soil of Baekdu Mountain and proposal of a novel family name, Baekduiaceae fam. nov.</title>
        <authorList>
            <person name="An D.S."/>
            <person name="Siddiqi M.Z."/>
            <person name="Kim K.H."/>
            <person name="Yu H.S."/>
            <person name="Im W.T."/>
        </authorList>
    </citation>
    <scope>NUCLEOTIDE SEQUENCE [LARGE SCALE GENOMIC DNA]</scope>
    <source>
        <strain evidence="1 2">BR7-21</strain>
    </source>
</reference>
<dbReference type="Pfam" id="PF07485">
    <property type="entry name" value="DUF1529"/>
    <property type="match status" value="1"/>
</dbReference>
<sequence>MIASEINPVVATVRGQRWHVGCLYDQETDEQPQLHYSHMLNVGGAYAPAAAVREGVAPTNAG</sequence>
<gene>
    <name evidence="1" type="ORF">FSW04_10590</name>
</gene>
<organism evidence="1 2">
    <name type="scientific">Baekduia soli</name>
    <dbReference type="NCBI Taxonomy" id="496014"/>
    <lineage>
        <taxon>Bacteria</taxon>
        <taxon>Bacillati</taxon>
        <taxon>Actinomycetota</taxon>
        <taxon>Thermoleophilia</taxon>
        <taxon>Solirubrobacterales</taxon>
        <taxon>Baekduiaceae</taxon>
        <taxon>Baekduia</taxon>
    </lineage>
</organism>
<dbReference type="OrthoDB" id="4687120at2"/>
<keyword evidence="2" id="KW-1185">Reference proteome</keyword>
<evidence type="ECO:0000313" key="1">
    <source>
        <dbReference type="EMBL" id="QEC47971.1"/>
    </source>
</evidence>
<accession>A0A5B8U4U9</accession>
<dbReference type="Proteomes" id="UP000321805">
    <property type="component" value="Chromosome"/>
</dbReference>
<protein>
    <submittedName>
        <fullName evidence="1">DUF1259 domain-containing protein</fullName>
    </submittedName>
</protein>
<evidence type="ECO:0000313" key="2">
    <source>
        <dbReference type="Proteomes" id="UP000321805"/>
    </source>
</evidence>
<dbReference type="AlphaFoldDB" id="A0A5B8U4U9"/>
<dbReference type="InterPro" id="IPR011094">
    <property type="entry name" value="Uncharacterised_LppY/LpqO"/>
</dbReference>
<dbReference type="EMBL" id="CP042430">
    <property type="protein sequence ID" value="QEC47971.1"/>
    <property type="molecule type" value="Genomic_DNA"/>
</dbReference>